<dbReference type="Proteomes" id="UP000813444">
    <property type="component" value="Unassembled WGS sequence"/>
</dbReference>
<dbReference type="InterPro" id="IPR011990">
    <property type="entry name" value="TPR-like_helical_dom_sf"/>
</dbReference>
<gene>
    <name evidence="1" type="ORF">B0I35DRAFT_447608</name>
</gene>
<evidence type="ECO:0000313" key="1">
    <source>
        <dbReference type="EMBL" id="KAH7302925.1"/>
    </source>
</evidence>
<name>A0A8K0SC35_9HYPO</name>
<evidence type="ECO:0008006" key="3">
    <source>
        <dbReference type="Google" id="ProtNLM"/>
    </source>
</evidence>
<protein>
    <recommendedName>
        <fullName evidence="3">MalT-like TPR region domain-containing protein</fullName>
    </recommendedName>
</protein>
<reference evidence="1" key="1">
    <citation type="journal article" date="2021" name="Nat. Commun.">
        <title>Genetic determinants of endophytism in the Arabidopsis root mycobiome.</title>
        <authorList>
            <person name="Mesny F."/>
            <person name="Miyauchi S."/>
            <person name="Thiergart T."/>
            <person name="Pickel B."/>
            <person name="Atanasova L."/>
            <person name="Karlsson M."/>
            <person name="Huettel B."/>
            <person name="Barry K.W."/>
            <person name="Haridas S."/>
            <person name="Chen C."/>
            <person name="Bauer D."/>
            <person name="Andreopoulos W."/>
            <person name="Pangilinan J."/>
            <person name="LaButti K."/>
            <person name="Riley R."/>
            <person name="Lipzen A."/>
            <person name="Clum A."/>
            <person name="Drula E."/>
            <person name="Henrissat B."/>
            <person name="Kohler A."/>
            <person name="Grigoriev I.V."/>
            <person name="Martin F.M."/>
            <person name="Hacquard S."/>
        </authorList>
    </citation>
    <scope>NUCLEOTIDE SEQUENCE</scope>
    <source>
        <strain evidence="1">MPI-CAGE-CH-0235</strain>
    </source>
</reference>
<dbReference type="Gene3D" id="1.25.40.10">
    <property type="entry name" value="Tetratricopeptide repeat domain"/>
    <property type="match status" value="1"/>
</dbReference>
<sequence length="361" mass="40441">MDTNVSCDRADVAIVCALPSNCDFDRLLFDHRNQIPRASQLGSAMYWLWANGRYKELVSLRPHAVSLLSTAVGELRSMAVYYQLLLAEAYNRLGQYEEVIEQATSVLHDPRVLVGEAYEPTIAARCVLAHACEKMNRLSEAEVETSRALSLSQKVLGVAHPTTRHILCKLGILFRQQKRYLEAGRALSEALKGHRMGLGETYSDSFMYLKPLSSGFAEAGYPSIVESIFRLTTHSRQVFMDRPDSLPGLRFISQKPSAFALDVSVERPSLTVCMAYSLLKDSTICSLYLRVLGKFGLEQFLDLHDRILSEYLLDLQNSTITGLKSKAIASINEPKNRRDTTRTVLLLMTLREQSILTSLGI</sequence>
<proteinExistence type="predicted"/>
<dbReference type="Pfam" id="PF13424">
    <property type="entry name" value="TPR_12"/>
    <property type="match status" value="1"/>
</dbReference>
<dbReference type="SUPFAM" id="SSF48452">
    <property type="entry name" value="TPR-like"/>
    <property type="match status" value="1"/>
</dbReference>
<accession>A0A8K0SC35</accession>
<comment type="caution">
    <text evidence="1">The sequence shown here is derived from an EMBL/GenBank/DDBJ whole genome shotgun (WGS) entry which is preliminary data.</text>
</comment>
<dbReference type="EMBL" id="JAGPNK010000046">
    <property type="protein sequence ID" value="KAH7302925.1"/>
    <property type="molecule type" value="Genomic_DNA"/>
</dbReference>
<keyword evidence="2" id="KW-1185">Reference proteome</keyword>
<dbReference type="AlphaFoldDB" id="A0A8K0SC35"/>
<evidence type="ECO:0000313" key="2">
    <source>
        <dbReference type="Proteomes" id="UP000813444"/>
    </source>
</evidence>
<feature type="non-terminal residue" evidence="1">
    <location>
        <position position="361"/>
    </location>
</feature>
<organism evidence="1 2">
    <name type="scientific">Stachybotrys elegans</name>
    <dbReference type="NCBI Taxonomy" id="80388"/>
    <lineage>
        <taxon>Eukaryota</taxon>
        <taxon>Fungi</taxon>
        <taxon>Dikarya</taxon>
        <taxon>Ascomycota</taxon>
        <taxon>Pezizomycotina</taxon>
        <taxon>Sordariomycetes</taxon>
        <taxon>Hypocreomycetidae</taxon>
        <taxon>Hypocreales</taxon>
        <taxon>Stachybotryaceae</taxon>
        <taxon>Stachybotrys</taxon>
    </lineage>
</organism>